<evidence type="ECO:0000313" key="1">
    <source>
        <dbReference type="EMBL" id="MBB5723520.1"/>
    </source>
</evidence>
<dbReference type="AlphaFoldDB" id="A0A7W9F0R7"/>
<protein>
    <submittedName>
        <fullName evidence="1">Uncharacterized protein</fullName>
    </submittedName>
</protein>
<reference evidence="1 2" key="1">
    <citation type="submission" date="2020-08" db="EMBL/GenBank/DDBJ databases">
        <title>Genomic Encyclopedia of Type Strains, Phase IV (KMG-IV): sequencing the most valuable type-strain genomes for metagenomic binning, comparative biology and taxonomic classification.</title>
        <authorList>
            <person name="Goeker M."/>
        </authorList>
    </citation>
    <scope>NUCLEOTIDE SEQUENCE [LARGE SCALE GENOMIC DNA]</scope>
    <source>
        <strain evidence="1 2">DSM 101064</strain>
    </source>
</reference>
<evidence type="ECO:0000313" key="2">
    <source>
        <dbReference type="Proteomes" id="UP000535415"/>
    </source>
</evidence>
<sequence>MDYKVKITVGRYRRTRDFRSDLATLRAFRGEHVGPALLESLEELGLLRPRIRLFWPDTVARRIWLETHNWANELHDPVEPDGPRMDAASDLWNALHNAGFKSPSDQGHPFDSPKPEWFEFLQASDQQSFVPHRKRRVRVSSETHPDLHDSDNIQDFYSSWQLLAAAEIAEIGIHIRVNMADEETATKVRDDIRNERWPGGRTSEAFAPTRALRDFDKYKAVLDAIEWSREEERDRTFRMLQGLGGGRIVLNEEQIADRDEVRRTVAREACTRLDVSADGLIGCCRFLAGRWHEWHREGRPLVADAYKIFLAEAVRLLQIQFEMGFDAINEAVGFQGQGGSRTLEVIWPDWDAEQIDRLVRTLRAPDLSEHQLQAFGKFLRENFQDAIFHRLRSFEKHAFEYGHARISGMHSDLQGMAVAVEQVVRAMGGQGTQLSKMFRDLWDGTEVGRILKKQKTLLERGQPLGSLLAEINAIRELGGESEKAADLILATRVRGAVHHALEVENQLELEELLLRVLRAAALTHAQLYPVSALAADGAE</sequence>
<dbReference type="Proteomes" id="UP000535415">
    <property type="component" value="Unassembled WGS sequence"/>
</dbReference>
<accession>A0A7W9F0R7</accession>
<gene>
    <name evidence="1" type="ORF">FHS72_003165</name>
</gene>
<proteinExistence type="predicted"/>
<name>A0A7W9F0R7_9RHOB</name>
<comment type="caution">
    <text evidence="1">The sequence shown here is derived from an EMBL/GenBank/DDBJ whole genome shotgun (WGS) entry which is preliminary data.</text>
</comment>
<dbReference type="RefSeq" id="WP_183530559.1">
    <property type="nucleotide sequence ID" value="NZ_JACIJM010000011.1"/>
</dbReference>
<dbReference type="EMBL" id="JACIJM010000011">
    <property type="protein sequence ID" value="MBB5723520.1"/>
    <property type="molecule type" value="Genomic_DNA"/>
</dbReference>
<keyword evidence="2" id="KW-1185">Reference proteome</keyword>
<organism evidence="1 2">
    <name type="scientific">Yoonia ponticola</name>
    <dbReference type="NCBI Taxonomy" id="1524255"/>
    <lineage>
        <taxon>Bacteria</taxon>
        <taxon>Pseudomonadati</taxon>
        <taxon>Pseudomonadota</taxon>
        <taxon>Alphaproteobacteria</taxon>
        <taxon>Rhodobacterales</taxon>
        <taxon>Paracoccaceae</taxon>
        <taxon>Yoonia</taxon>
    </lineage>
</organism>